<dbReference type="Pfam" id="PF03869">
    <property type="entry name" value="Arc"/>
    <property type="match status" value="1"/>
</dbReference>
<keyword evidence="3" id="KW-1185">Reference proteome</keyword>
<evidence type="ECO:0000313" key="3">
    <source>
        <dbReference type="Proteomes" id="UP000248856"/>
    </source>
</evidence>
<name>A0A328ZIF4_9BURK</name>
<evidence type="ECO:0000259" key="1">
    <source>
        <dbReference type="Pfam" id="PF03869"/>
    </source>
</evidence>
<proteinExistence type="predicted"/>
<dbReference type="InterPro" id="IPR005569">
    <property type="entry name" value="Arc_DNA-bd_dom"/>
</dbReference>
<dbReference type="AlphaFoldDB" id="A0A328ZIF4"/>
<dbReference type="SUPFAM" id="SSF47598">
    <property type="entry name" value="Ribbon-helix-helix"/>
    <property type="match status" value="1"/>
</dbReference>
<sequence length="62" mass="6946">MTIKKPSQKDYVKTALRLPPDLHAALHEAAAEGERTYNGEILARLRASFKGRRSQQSQQKGP</sequence>
<dbReference type="Proteomes" id="UP000248856">
    <property type="component" value="Unassembled WGS sequence"/>
</dbReference>
<accession>A0A328ZIF4</accession>
<organism evidence="2 3">
    <name type="scientific">Paracidovorax anthurii</name>
    <dbReference type="NCBI Taxonomy" id="78229"/>
    <lineage>
        <taxon>Bacteria</taxon>
        <taxon>Pseudomonadati</taxon>
        <taxon>Pseudomonadota</taxon>
        <taxon>Betaproteobacteria</taxon>
        <taxon>Burkholderiales</taxon>
        <taxon>Comamonadaceae</taxon>
        <taxon>Paracidovorax</taxon>
    </lineage>
</organism>
<dbReference type="RefSeq" id="WP_170146189.1">
    <property type="nucleotide sequence ID" value="NZ_CBCSGC010000010.1"/>
</dbReference>
<dbReference type="InterPro" id="IPR010985">
    <property type="entry name" value="Ribbon_hlx_hlx"/>
</dbReference>
<dbReference type="GO" id="GO:0003677">
    <property type="term" value="F:DNA binding"/>
    <property type="evidence" value="ECO:0007669"/>
    <property type="project" value="InterPro"/>
</dbReference>
<dbReference type="Gene3D" id="1.10.1220.10">
    <property type="entry name" value="Met repressor-like"/>
    <property type="match status" value="1"/>
</dbReference>
<dbReference type="InterPro" id="IPR013321">
    <property type="entry name" value="Arc_rbn_hlx_hlx"/>
</dbReference>
<reference evidence="2 3" key="1">
    <citation type="submission" date="2018-06" db="EMBL/GenBank/DDBJ databases">
        <title>Genomic Encyclopedia of Archaeal and Bacterial Type Strains, Phase II (KMG-II): from individual species to whole genera.</title>
        <authorList>
            <person name="Goeker M."/>
        </authorList>
    </citation>
    <scope>NUCLEOTIDE SEQUENCE [LARGE SCALE GENOMIC DNA]</scope>
    <source>
        <strain evidence="2 3">CFPB 3232</strain>
    </source>
</reference>
<evidence type="ECO:0000313" key="2">
    <source>
        <dbReference type="EMBL" id="RAR85003.1"/>
    </source>
</evidence>
<dbReference type="EMBL" id="QLTA01000008">
    <property type="protein sequence ID" value="RAR85003.1"/>
    <property type="molecule type" value="Genomic_DNA"/>
</dbReference>
<comment type="caution">
    <text evidence="2">The sequence shown here is derived from an EMBL/GenBank/DDBJ whole genome shotgun (WGS) entry which is preliminary data.</text>
</comment>
<gene>
    <name evidence="2" type="ORF">AX018_100896</name>
</gene>
<feature type="domain" description="Arc-like DNA binding" evidence="1">
    <location>
        <begin position="15"/>
        <end position="50"/>
    </location>
</feature>
<protein>
    <submittedName>
        <fullName evidence="2">Arc-like DNA binding dprotein</fullName>
    </submittedName>
</protein>
<dbReference type="GO" id="GO:0006355">
    <property type="term" value="P:regulation of DNA-templated transcription"/>
    <property type="evidence" value="ECO:0007669"/>
    <property type="project" value="InterPro"/>
</dbReference>